<feature type="transmembrane region" description="Helical" evidence="1">
    <location>
        <begin position="381"/>
        <end position="399"/>
    </location>
</feature>
<feature type="transmembrane region" description="Helical" evidence="1">
    <location>
        <begin position="411"/>
        <end position="433"/>
    </location>
</feature>
<protein>
    <submittedName>
        <fullName evidence="2">Uncharacterized protein</fullName>
    </submittedName>
</protein>
<reference evidence="2 3" key="1">
    <citation type="submission" date="2019-07" db="EMBL/GenBank/DDBJ databases">
        <title>Draft genome sequences of 15 bacterial species constituting the stable defined intestinal microbiota of the GM15 gnotobiotic mouse model.</title>
        <authorList>
            <person name="Elie C."/>
            <person name="Mathieu A."/>
            <person name="Saliou A."/>
            <person name="Darnaud M."/>
            <person name="Leulier F."/>
            <person name="Tamellini A."/>
        </authorList>
    </citation>
    <scope>NUCLEOTIDE SEQUENCE [LARGE SCALE GENOMIC DNA]</scope>
    <source>
        <strain evidence="3">ASF 502</strain>
    </source>
</reference>
<evidence type="ECO:0000313" key="2">
    <source>
        <dbReference type="EMBL" id="NDO69428.1"/>
    </source>
</evidence>
<feature type="transmembrane region" description="Helical" evidence="1">
    <location>
        <begin position="90"/>
        <end position="109"/>
    </location>
</feature>
<sequence length="640" mass="73939">MSLVIALGTLIILTVFETSYFKVEVFETVPTNLCGICLILHLLAFFNKLYMIDLICVLIMLGLLIGHFLLKQKRGKDFGILHLDGIVDSFNNRTLIVLVVTIVFVCFFMRNRYIAGWDDFKFWAAQVKSLFYQNGYGKPHTNICNYFGDYPMGNLLMEYWFERLGGESFRESLLYIGQMIFSIGFLVPIIKKMPSNIISVIVSIILLISFGSAFTRFGIGLEPDRTMAFAYGAALVSVLNMKSHPDKFFYRIQFGLILGVICLQKSIGFLWAIFALIFYLVFFKIDKQKLGVIEARRLKLKLGGAFATIIVVITGSWNIYCNVYNRSTYLTQEMANSFGMPFSDQVQHIKDHIYIIPLFLKIIFLKEMNCSSFYPELKWNGLNLSPFAFILFAYILCFLMSKNNVDGVKTVWRFSVVVNLLYALILLWSYLFMFYRELSPERLAHLQNMTSHYYEPAICGMIMCVYGVALQNRNSLNIKHWSSSNHNFFMIGFITLLLVNIPMVFVFSFNNNFVKSYYEVPVEQRKKYSAEIKDMVEQIKKVDDPNNARVVICQKQSSGSDDTFRFCLLHYEVSPISTVDYIGELNMETLSDLIGKNHCGYAYIANSYSDTEELFYDFFGDDFKFDTLIKLEGRKFEHAR</sequence>
<feature type="transmembrane region" description="Helical" evidence="1">
    <location>
        <begin position="173"/>
        <end position="190"/>
    </location>
</feature>
<organism evidence="2 3">
    <name type="scientific">Schaedlerella arabinosiphila</name>
    <dbReference type="NCBI Taxonomy" id="2044587"/>
    <lineage>
        <taxon>Bacteria</taxon>
        <taxon>Bacillati</taxon>
        <taxon>Bacillota</taxon>
        <taxon>Clostridia</taxon>
        <taxon>Lachnospirales</taxon>
        <taxon>Lachnospiraceae</taxon>
        <taxon>Schaedlerella</taxon>
    </lineage>
</organism>
<dbReference type="AlphaFoldDB" id="A0A9X5H6T4"/>
<evidence type="ECO:0000256" key="1">
    <source>
        <dbReference type="SAM" id="Phobius"/>
    </source>
</evidence>
<dbReference type="OrthoDB" id="1993544at2"/>
<feature type="transmembrane region" description="Helical" evidence="1">
    <location>
        <begin position="489"/>
        <end position="509"/>
    </location>
</feature>
<feature type="transmembrane region" description="Helical" evidence="1">
    <location>
        <begin position="28"/>
        <end position="46"/>
    </location>
</feature>
<feature type="transmembrane region" description="Helical" evidence="1">
    <location>
        <begin position="196"/>
        <end position="214"/>
    </location>
</feature>
<evidence type="ECO:0000313" key="3">
    <source>
        <dbReference type="Proteomes" id="UP000474104"/>
    </source>
</evidence>
<name>A0A9X5H6T4_9FIRM</name>
<keyword evidence="1" id="KW-0812">Transmembrane</keyword>
<keyword evidence="1" id="KW-1133">Transmembrane helix</keyword>
<dbReference type="Proteomes" id="UP000474104">
    <property type="component" value="Unassembled WGS sequence"/>
</dbReference>
<feature type="transmembrane region" description="Helical" evidence="1">
    <location>
        <begin position="302"/>
        <end position="320"/>
    </location>
</feature>
<feature type="transmembrane region" description="Helical" evidence="1">
    <location>
        <begin position="254"/>
        <end position="282"/>
    </location>
</feature>
<keyword evidence="1" id="KW-0472">Membrane</keyword>
<proteinExistence type="predicted"/>
<accession>A0A9X5H6T4</accession>
<feature type="transmembrane region" description="Helical" evidence="1">
    <location>
        <begin position="51"/>
        <end position="70"/>
    </location>
</feature>
<gene>
    <name evidence="2" type="ORF">FMM80_12370</name>
</gene>
<dbReference type="EMBL" id="VIRB01000075">
    <property type="protein sequence ID" value="NDO69428.1"/>
    <property type="molecule type" value="Genomic_DNA"/>
</dbReference>
<comment type="caution">
    <text evidence="2">The sequence shown here is derived from an EMBL/GenBank/DDBJ whole genome shotgun (WGS) entry which is preliminary data.</text>
</comment>
<feature type="transmembrane region" description="Helical" evidence="1">
    <location>
        <begin position="453"/>
        <end position="469"/>
    </location>
</feature>
<dbReference type="RefSeq" id="WP_004074756.1">
    <property type="nucleotide sequence ID" value="NZ_CASCYM010000001.1"/>
</dbReference>